<keyword evidence="4" id="KW-0808">Transferase</keyword>
<dbReference type="EC" id="2.7.13.3" evidence="2"/>
<dbReference type="Gene3D" id="3.30.450.20">
    <property type="entry name" value="PAS domain"/>
    <property type="match status" value="2"/>
</dbReference>
<dbReference type="InterPro" id="IPR013656">
    <property type="entry name" value="PAS_4"/>
</dbReference>
<dbReference type="PROSITE" id="PS50112">
    <property type="entry name" value="PAS"/>
    <property type="match status" value="2"/>
</dbReference>
<organism evidence="11 12">
    <name type="scientific">Nostoc paludosum FACHB-159</name>
    <dbReference type="NCBI Taxonomy" id="2692908"/>
    <lineage>
        <taxon>Bacteria</taxon>
        <taxon>Bacillati</taxon>
        <taxon>Cyanobacteriota</taxon>
        <taxon>Cyanophyceae</taxon>
        <taxon>Nostocales</taxon>
        <taxon>Nostocaceae</taxon>
        <taxon>Nostoc</taxon>
    </lineage>
</organism>
<dbReference type="InterPro" id="IPR036890">
    <property type="entry name" value="HATPase_C_sf"/>
</dbReference>
<dbReference type="NCBIfam" id="TIGR00229">
    <property type="entry name" value="sensory_box"/>
    <property type="match status" value="2"/>
</dbReference>
<dbReference type="Pfam" id="PF08447">
    <property type="entry name" value="PAS_3"/>
    <property type="match status" value="1"/>
</dbReference>
<dbReference type="InterPro" id="IPR000700">
    <property type="entry name" value="PAS-assoc_C"/>
</dbReference>
<sequence>MLAFFNYLFYSNDFIPHGHCYLWKTGLVWLHIISDATIALAYYSIPLLLIYFISKRKDVPFNGVFLLFGAFILACGTGHLMEIWTLWHPDYWVAGALKALTAIISIYTAFALIYLIPQALTLPSPAQLEAINKTLASEIVERKQAEAKLQTAQKFIHSVIQAMPVAVFVKDATDLRFVLCNPAAEELVGASADKILGKTDYDLFPKQEADLFTKKDKEALTSKKVIEIPEEIVHPKSAETHILHIKKTPILDAQGEPKYLLVIREDITDRKQVQAALTASEAKFRSLVENANDAIYSMTLDGIFTYLSPNFKDMFGYEISEFVGQSFLAIIHPEDVPPCIAFLNNIAQTAKKQAGLEVRVKHKDGTYAWITSNTSPVIDTNGQVVGFQGIIRDITEHKQAEAQLKQQAIELEQTLKELQTTQLQLIQNEKMSSLGQLVAGVAHEINNPVNFIYGNLTHAHNYIHELLNLLQIYRISYPNPVQEIQTQIQAIDLDFLIEDLPKLLSSMEIGAERIREIVASLRTFSRLDEAELKPTDIHQGIDSTLMILDHRLKSKTNYPQVEIIKNYGNLPLVECYAGQLNQVFMNILVNALDALEYSLIQGKITHNKPQIRISTQQLDAKQIVIRIIDNGCGIPEQIRQRLFDPFFTTKPVGKGTGLGLSISYQIITERHGGSLQCISSPNQGAEFIIQIPIAQPNK</sequence>
<dbReference type="InterPro" id="IPR004358">
    <property type="entry name" value="Sig_transdc_His_kin-like_C"/>
</dbReference>
<evidence type="ECO:0000259" key="8">
    <source>
        <dbReference type="PROSITE" id="PS50109"/>
    </source>
</evidence>
<dbReference type="Pfam" id="PF08448">
    <property type="entry name" value="PAS_4"/>
    <property type="match status" value="1"/>
</dbReference>
<comment type="caution">
    <text evidence="11">The sequence shown here is derived from an EMBL/GenBank/DDBJ whole genome shotgun (WGS) entry which is preliminary data.</text>
</comment>
<dbReference type="SMART" id="SM00387">
    <property type="entry name" value="HATPase_c"/>
    <property type="match status" value="1"/>
</dbReference>
<proteinExistence type="predicted"/>
<dbReference type="SUPFAM" id="SSF47384">
    <property type="entry name" value="Homodimeric domain of signal transducing histidine kinase"/>
    <property type="match status" value="1"/>
</dbReference>
<feature type="domain" description="PAC" evidence="10">
    <location>
        <begin position="354"/>
        <end position="406"/>
    </location>
</feature>
<dbReference type="InterPro" id="IPR058544">
    <property type="entry name" value="ETR1_N"/>
</dbReference>
<dbReference type="InterPro" id="IPR000014">
    <property type="entry name" value="PAS"/>
</dbReference>
<dbReference type="PROSITE" id="PS50109">
    <property type="entry name" value="HIS_KIN"/>
    <property type="match status" value="1"/>
</dbReference>
<keyword evidence="7" id="KW-0812">Transmembrane</keyword>
<name>A0ABR8KFE2_9NOSO</name>
<dbReference type="InterPro" id="IPR013655">
    <property type="entry name" value="PAS_fold_3"/>
</dbReference>
<evidence type="ECO:0000256" key="5">
    <source>
        <dbReference type="ARBA" id="ARBA00023012"/>
    </source>
</evidence>
<dbReference type="InterPro" id="IPR003661">
    <property type="entry name" value="HisK_dim/P_dom"/>
</dbReference>
<dbReference type="SMART" id="SM00086">
    <property type="entry name" value="PAC"/>
    <property type="match status" value="2"/>
</dbReference>
<evidence type="ECO:0000256" key="4">
    <source>
        <dbReference type="ARBA" id="ARBA00022777"/>
    </source>
</evidence>
<dbReference type="InterPro" id="IPR035965">
    <property type="entry name" value="PAS-like_dom_sf"/>
</dbReference>
<protein>
    <recommendedName>
        <fullName evidence="2">histidine kinase</fullName>
        <ecNumber evidence="2">2.7.13.3</ecNumber>
    </recommendedName>
</protein>
<feature type="transmembrane region" description="Helical" evidence="7">
    <location>
        <begin position="64"/>
        <end position="85"/>
    </location>
</feature>
<keyword evidence="6" id="KW-0175">Coiled coil</keyword>
<gene>
    <name evidence="11" type="ORF">H6H03_24520</name>
</gene>
<evidence type="ECO:0000313" key="12">
    <source>
        <dbReference type="Proteomes" id="UP000637383"/>
    </source>
</evidence>
<evidence type="ECO:0000256" key="2">
    <source>
        <dbReference type="ARBA" id="ARBA00012438"/>
    </source>
</evidence>
<dbReference type="CDD" id="cd00130">
    <property type="entry name" value="PAS"/>
    <property type="match status" value="2"/>
</dbReference>
<keyword evidence="5" id="KW-0902">Two-component regulatory system</keyword>
<feature type="coiled-coil region" evidence="6">
    <location>
        <begin position="394"/>
        <end position="428"/>
    </location>
</feature>
<dbReference type="Gene3D" id="1.10.287.130">
    <property type="match status" value="1"/>
</dbReference>
<feature type="domain" description="PAS" evidence="9">
    <location>
        <begin position="280"/>
        <end position="350"/>
    </location>
</feature>
<dbReference type="Gene3D" id="3.30.565.10">
    <property type="entry name" value="Histidine kinase-like ATPase, C-terminal domain"/>
    <property type="match status" value="1"/>
</dbReference>
<keyword evidence="7" id="KW-0472">Membrane</keyword>
<dbReference type="CDD" id="cd00082">
    <property type="entry name" value="HisKA"/>
    <property type="match status" value="1"/>
</dbReference>
<evidence type="ECO:0000256" key="3">
    <source>
        <dbReference type="ARBA" id="ARBA00022553"/>
    </source>
</evidence>
<reference evidence="11 12" key="1">
    <citation type="journal article" date="2020" name="ISME J.">
        <title>Comparative genomics reveals insights into cyanobacterial evolution and habitat adaptation.</title>
        <authorList>
            <person name="Chen M.Y."/>
            <person name="Teng W.K."/>
            <person name="Zhao L."/>
            <person name="Hu C.X."/>
            <person name="Zhou Y.K."/>
            <person name="Han B.P."/>
            <person name="Song L.R."/>
            <person name="Shu W.S."/>
        </authorList>
    </citation>
    <scope>NUCLEOTIDE SEQUENCE [LARGE SCALE GENOMIC DNA]</scope>
    <source>
        <strain evidence="11 12">FACHB-159</strain>
    </source>
</reference>
<dbReference type="InterPro" id="IPR003594">
    <property type="entry name" value="HATPase_dom"/>
</dbReference>
<feature type="transmembrane region" description="Helical" evidence="7">
    <location>
        <begin position="28"/>
        <end position="52"/>
    </location>
</feature>
<evidence type="ECO:0000259" key="10">
    <source>
        <dbReference type="PROSITE" id="PS50113"/>
    </source>
</evidence>
<dbReference type="SUPFAM" id="SSF55785">
    <property type="entry name" value="PYP-like sensor domain (PAS domain)"/>
    <property type="match status" value="2"/>
</dbReference>
<dbReference type="PROSITE" id="PS50113">
    <property type="entry name" value="PAC"/>
    <property type="match status" value="2"/>
</dbReference>
<feature type="domain" description="PAS" evidence="9">
    <location>
        <begin position="152"/>
        <end position="223"/>
    </location>
</feature>
<evidence type="ECO:0000313" key="11">
    <source>
        <dbReference type="EMBL" id="MBD2737010.1"/>
    </source>
</evidence>
<comment type="catalytic activity">
    <reaction evidence="1">
        <text>ATP + protein L-histidine = ADP + protein N-phospho-L-histidine.</text>
        <dbReference type="EC" id="2.7.13.3"/>
    </reaction>
</comment>
<evidence type="ECO:0000256" key="1">
    <source>
        <dbReference type="ARBA" id="ARBA00000085"/>
    </source>
</evidence>
<keyword evidence="12" id="KW-1185">Reference proteome</keyword>
<dbReference type="EMBL" id="JACJTU010000026">
    <property type="protein sequence ID" value="MBD2737010.1"/>
    <property type="molecule type" value="Genomic_DNA"/>
</dbReference>
<dbReference type="InterPro" id="IPR005467">
    <property type="entry name" value="His_kinase_dom"/>
</dbReference>
<keyword evidence="7" id="KW-1133">Transmembrane helix</keyword>
<dbReference type="PANTHER" id="PTHR43065:SF50">
    <property type="entry name" value="HISTIDINE KINASE"/>
    <property type="match status" value="1"/>
</dbReference>
<accession>A0ABR8KFE2</accession>
<dbReference type="Pfam" id="PF02518">
    <property type="entry name" value="HATPase_c"/>
    <property type="match status" value="1"/>
</dbReference>
<feature type="domain" description="PAC" evidence="10">
    <location>
        <begin position="226"/>
        <end position="279"/>
    </location>
</feature>
<dbReference type="PANTHER" id="PTHR43065">
    <property type="entry name" value="SENSOR HISTIDINE KINASE"/>
    <property type="match status" value="1"/>
</dbReference>
<evidence type="ECO:0000256" key="6">
    <source>
        <dbReference type="SAM" id="Coils"/>
    </source>
</evidence>
<evidence type="ECO:0000259" key="9">
    <source>
        <dbReference type="PROSITE" id="PS50112"/>
    </source>
</evidence>
<feature type="transmembrane region" description="Helical" evidence="7">
    <location>
        <begin position="91"/>
        <end position="116"/>
    </location>
</feature>
<keyword evidence="3" id="KW-0597">Phosphoprotein</keyword>
<dbReference type="SUPFAM" id="SSF55874">
    <property type="entry name" value="ATPase domain of HSP90 chaperone/DNA topoisomerase II/histidine kinase"/>
    <property type="match status" value="1"/>
</dbReference>
<dbReference type="SMART" id="SM00091">
    <property type="entry name" value="PAS"/>
    <property type="match status" value="2"/>
</dbReference>
<dbReference type="InterPro" id="IPR001610">
    <property type="entry name" value="PAC"/>
</dbReference>
<dbReference type="Proteomes" id="UP000637383">
    <property type="component" value="Unassembled WGS sequence"/>
</dbReference>
<dbReference type="PRINTS" id="PR00344">
    <property type="entry name" value="BCTRLSENSOR"/>
</dbReference>
<dbReference type="SMART" id="SM00388">
    <property type="entry name" value="HisKA"/>
    <property type="match status" value="1"/>
</dbReference>
<evidence type="ECO:0000256" key="7">
    <source>
        <dbReference type="SAM" id="Phobius"/>
    </source>
</evidence>
<dbReference type="Pfam" id="PF25487">
    <property type="entry name" value="ETR1_N"/>
    <property type="match status" value="1"/>
</dbReference>
<keyword evidence="4" id="KW-0418">Kinase</keyword>
<dbReference type="InterPro" id="IPR036097">
    <property type="entry name" value="HisK_dim/P_sf"/>
</dbReference>
<feature type="domain" description="Histidine kinase" evidence="8">
    <location>
        <begin position="440"/>
        <end position="695"/>
    </location>
</feature>